<reference evidence="1 2" key="1">
    <citation type="submission" date="2024-06" db="EMBL/GenBank/DDBJ databases">
        <title>The draft genome of Grus japonensis, version 3.</title>
        <authorList>
            <person name="Nabeshima K."/>
            <person name="Suzuki S."/>
            <person name="Onuma M."/>
        </authorList>
    </citation>
    <scope>NUCLEOTIDE SEQUENCE [LARGE SCALE GENOMIC DNA]</scope>
    <source>
        <strain evidence="1 2">451A</strain>
    </source>
</reference>
<evidence type="ECO:0000313" key="1">
    <source>
        <dbReference type="EMBL" id="GAB0180075.1"/>
    </source>
</evidence>
<name>A0ABC9W4U4_GRUJA</name>
<dbReference type="PANTHER" id="PTHR33395:SF22">
    <property type="entry name" value="REVERSE TRANSCRIPTASE DOMAIN-CONTAINING PROTEIN"/>
    <property type="match status" value="1"/>
</dbReference>
<dbReference type="PANTHER" id="PTHR33395">
    <property type="entry name" value="TRANSCRIPTASE, PUTATIVE-RELATED-RELATED"/>
    <property type="match status" value="1"/>
</dbReference>
<dbReference type="AlphaFoldDB" id="A0ABC9W4U4"/>
<gene>
    <name evidence="1" type="ORF">GRJ2_000472800</name>
</gene>
<dbReference type="Proteomes" id="UP001623348">
    <property type="component" value="Unassembled WGS sequence"/>
</dbReference>
<protein>
    <submittedName>
        <fullName evidence="1">Mitochondrial enolase superfamily member 1</fullName>
    </submittedName>
</protein>
<dbReference type="EMBL" id="BAAFJT010000001">
    <property type="protein sequence ID" value="GAB0180075.1"/>
    <property type="molecule type" value="Genomic_DNA"/>
</dbReference>
<keyword evidence="2" id="KW-1185">Reference proteome</keyword>
<sequence length="98" mass="11301">MGDLITQDMEKAEVLYDFFFASFFTGKCSSHTTQVTEGKGRDWENAEPPTVGEDQVRDHLRNLKVHKSMGPDEMHPRVLRELVDEVTMPLSIVFEKSW</sequence>
<proteinExistence type="predicted"/>
<comment type="caution">
    <text evidence="1">The sequence shown here is derived from an EMBL/GenBank/DDBJ whole genome shotgun (WGS) entry which is preliminary data.</text>
</comment>
<evidence type="ECO:0000313" key="2">
    <source>
        <dbReference type="Proteomes" id="UP001623348"/>
    </source>
</evidence>
<accession>A0ABC9W4U4</accession>
<organism evidence="1 2">
    <name type="scientific">Grus japonensis</name>
    <name type="common">Japanese crane</name>
    <name type="synonym">Red-crowned crane</name>
    <dbReference type="NCBI Taxonomy" id="30415"/>
    <lineage>
        <taxon>Eukaryota</taxon>
        <taxon>Metazoa</taxon>
        <taxon>Chordata</taxon>
        <taxon>Craniata</taxon>
        <taxon>Vertebrata</taxon>
        <taxon>Euteleostomi</taxon>
        <taxon>Archelosauria</taxon>
        <taxon>Archosauria</taxon>
        <taxon>Dinosauria</taxon>
        <taxon>Saurischia</taxon>
        <taxon>Theropoda</taxon>
        <taxon>Coelurosauria</taxon>
        <taxon>Aves</taxon>
        <taxon>Neognathae</taxon>
        <taxon>Neoaves</taxon>
        <taxon>Gruiformes</taxon>
        <taxon>Gruidae</taxon>
        <taxon>Grus</taxon>
    </lineage>
</organism>